<evidence type="ECO:0000313" key="2">
    <source>
        <dbReference type="EMBL" id="CAG8833417.1"/>
    </source>
</evidence>
<proteinExistence type="predicted"/>
<keyword evidence="1" id="KW-1133">Transmembrane helix</keyword>
<accession>A0ABN7WK40</accession>
<comment type="caution">
    <text evidence="2">The sequence shown here is derived from an EMBL/GenBank/DDBJ whole genome shotgun (WGS) entry which is preliminary data.</text>
</comment>
<reference evidence="2 3" key="1">
    <citation type="submission" date="2021-06" db="EMBL/GenBank/DDBJ databases">
        <authorList>
            <person name="Kallberg Y."/>
            <person name="Tangrot J."/>
            <person name="Rosling A."/>
        </authorList>
    </citation>
    <scope>NUCLEOTIDE SEQUENCE [LARGE SCALE GENOMIC DNA]</scope>
    <source>
        <strain evidence="2 3">120-4 pot B 10/14</strain>
    </source>
</reference>
<keyword evidence="3" id="KW-1185">Reference proteome</keyword>
<dbReference type="Proteomes" id="UP000789901">
    <property type="component" value="Unassembled WGS sequence"/>
</dbReference>
<sequence>MPVDIFRQLEQENPTLTQKQYICDNNQLNSTKILVKKNEYKIILINYQNIQYLGFTTPLFDILKNNKKIFTDATYKTNALGYKLYSIIGHYNGSGFVLAYLFIKGPKKHDSSWT</sequence>
<evidence type="ECO:0000313" key="3">
    <source>
        <dbReference type="Proteomes" id="UP000789901"/>
    </source>
</evidence>
<organism evidence="2 3">
    <name type="scientific">Gigaspora margarita</name>
    <dbReference type="NCBI Taxonomy" id="4874"/>
    <lineage>
        <taxon>Eukaryota</taxon>
        <taxon>Fungi</taxon>
        <taxon>Fungi incertae sedis</taxon>
        <taxon>Mucoromycota</taxon>
        <taxon>Glomeromycotina</taxon>
        <taxon>Glomeromycetes</taxon>
        <taxon>Diversisporales</taxon>
        <taxon>Gigasporaceae</taxon>
        <taxon>Gigaspora</taxon>
    </lineage>
</organism>
<protein>
    <submittedName>
        <fullName evidence="2">44399_t:CDS:1</fullName>
    </submittedName>
</protein>
<evidence type="ECO:0000256" key="1">
    <source>
        <dbReference type="SAM" id="Phobius"/>
    </source>
</evidence>
<gene>
    <name evidence="2" type="ORF">GMARGA_LOCUS31545</name>
</gene>
<name>A0ABN7WK40_GIGMA</name>
<keyword evidence="1" id="KW-0812">Transmembrane</keyword>
<feature type="non-terminal residue" evidence="2">
    <location>
        <position position="114"/>
    </location>
</feature>
<dbReference type="EMBL" id="CAJVQB010047329">
    <property type="protein sequence ID" value="CAG8833417.1"/>
    <property type="molecule type" value="Genomic_DNA"/>
</dbReference>
<keyword evidence="1" id="KW-0472">Membrane</keyword>
<feature type="transmembrane region" description="Helical" evidence="1">
    <location>
        <begin position="84"/>
        <end position="103"/>
    </location>
</feature>